<dbReference type="GO" id="GO:0005737">
    <property type="term" value="C:cytoplasm"/>
    <property type="evidence" value="ECO:0007669"/>
    <property type="project" value="UniProtKB-SubCell"/>
</dbReference>
<feature type="active site" description="Proton acceptor" evidence="9">
    <location>
        <position position="68"/>
    </location>
</feature>
<dbReference type="SMART" id="SM00986">
    <property type="entry name" value="UDG"/>
    <property type="match status" value="1"/>
</dbReference>
<dbReference type="NCBIfam" id="NF003592">
    <property type="entry name" value="PRK05254.1-5"/>
    <property type="match status" value="1"/>
</dbReference>
<dbReference type="Proteomes" id="UP000235584">
    <property type="component" value="Chromosome"/>
</dbReference>
<dbReference type="InterPro" id="IPR002043">
    <property type="entry name" value="UDG_fam1"/>
</dbReference>
<keyword evidence="12" id="KW-1185">Reference proteome</keyword>
<evidence type="ECO:0000256" key="6">
    <source>
        <dbReference type="ARBA" id="ARBA00022763"/>
    </source>
</evidence>
<evidence type="ECO:0000256" key="5">
    <source>
        <dbReference type="ARBA" id="ARBA00018429"/>
    </source>
</evidence>
<dbReference type="KEGG" id="bsto:C0V70_01800"/>
<evidence type="ECO:0000256" key="7">
    <source>
        <dbReference type="ARBA" id="ARBA00022801"/>
    </source>
</evidence>
<dbReference type="NCBIfam" id="NF003589">
    <property type="entry name" value="PRK05254.1-2"/>
    <property type="match status" value="1"/>
</dbReference>
<dbReference type="PANTHER" id="PTHR11264">
    <property type="entry name" value="URACIL-DNA GLYCOSYLASE"/>
    <property type="match status" value="1"/>
</dbReference>
<comment type="function">
    <text evidence="2 9 10">Excises uracil residues from the DNA which can arise as a result of misincorporation of dUMP residues by DNA polymerase or due to deamination of cytosine.</text>
</comment>
<evidence type="ECO:0000256" key="10">
    <source>
        <dbReference type="RuleBase" id="RU003780"/>
    </source>
</evidence>
<dbReference type="AlphaFoldDB" id="A0A2K9NMY3"/>
<dbReference type="SUPFAM" id="SSF52141">
    <property type="entry name" value="Uracil-DNA glycosylase-like"/>
    <property type="match status" value="1"/>
</dbReference>
<dbReference type="NCBIfam" id="TIGR00628">
    <property type="entry name" value="ung"/>
    <property type="match status" value="1"/>
</dbReference>
<dbReference type="InterPro" id="IPR036895">
    <property type="entry name" value="Uracil-DNA_glycosylase-like_sf"/>
</dbReference>
<organism evidence="11 12">
    <name type="scientific">Bacteriovorax stolpii</name>
    <name type="common">Bdellovibrio stolpii</name>
    <dbReference type="NCBI Taxonomy" id="960"/>
    <lineage>
        <taxon>Bacteria</taxon>
        <taxon>Pseudomonadati</taxon>
        <taxon>Bdellovibrionota</taxon>
        <taxon>Bacteriovoracia</taxon>
        <taxon>Bacteriovoracales</taxon>
        <taxon>Bacteriovoracaceae</taxon>
        <taxon>Bacteriovorax</taxon>
    </lineage>
</organism>
<dbReference type="FunFam" id="3.40.470.10:FF:000001">
    <property type="entry name" value="Uracil-DNA glycosylase"/>
    <property type="match status" value="1"/>
</dbReference>
<keyword evidence="6 9" id="KW-0227">DNA damage</keyword>
<comment type="subcellular location">
    <subcellularLocation>
        <location evidence="9">Cytoplasm</location>
    </subcellularLocation>
</comment>
<dbReference type="SMART" id="SM00987">
    <property type="entry name" value="UreE_C"/>
    <property type="match status" value="1"/>
</dbReference>
<name>A0A2K9NMY3_BACTC</name>
<keyword evidence="8 9" id="KW-0234">DNA repair</keyword>
<dbReference type="EMBL" id="CP025704">
    <property type="protein sequence ID" value="AUN96858.1"/>
    <property type="molecule type" value="Genomic_DNA"/>
</dbReference>
<evidence type="ECO:0000256" key="9">
    <source>
        <dbReference type="HAMAP-Rule" id="MF_00148"/>
    </source>
</evidence>
<proteinExistence type="inferred from homology"/>
<evidence type="ECO:0000313" key="12">
    <source>
        <dbReference type="Proteomes" id="UP000235584"/>
    </source>
</evidence>
<evidence type="ECO:0000256" key="1">
    <source>
        <dbReference type="ARBA" id="ARBA00001400"/>
    </source>
</evidence>
<dbReference type="NCBIfam" id="NF003588">
    <property type="entry name" value="PRK05254.1-1"/>
    <property type="match status" value="1"/>
</dbReference>
<dbReference type="CDD" id="cd10027">
    <property type="entry name" value="UDG-F1-like"/>
    <property type="match status" value="1"/>
</dbReference>
<dbReference type="Pfam" id="PF03167">
    <property type="entry name" value="UDG"/>
    <property type="match status" value="1"/>
</dbReference>
<dbReference type="RefSeq" id="WP_102242153.1">
    <property type="nucleotide sequence ID" value="NZ_CP025704.1"/>
</dbReference>
<dbReference type="PANTHER" id="PTHR11264:SF0">
    <property type="entry name" value="URACIL-DNA GLYCOSYLASE"/>
    <property type="match status" value="1"/>
</dbReference>
<protein>
    <recommendedName>
        <fullName evidence="5 9">Uracil-DNA glycosylase</fullName>
        <shortName evidence="9">UDG</shortName>
        <ecNumber evidence="4 9">3.2.2.27</ecNumber>
    </recommendedName>
</protein>
<evidence type="ECO:0000256" key="2">
    <source>
        <dbReference type="ARBA" id="ARBA00002631"/>
    </source>
</evidence>
<accession>A0A2K9NMY3</accession>
<dbReference type="EC" id="3.2.2.27" evidence="4 9"/>
<dbReference type="InterPro" id="IPR018085">
    <property type="entry name" value="Ura-DNA_Glyclase_AS"/>
</dbReference>
<evidence type="ECO:0000256" key="4">
    <source>
        <dbReference type="ARBA" id="ARBA00012030"/>
    </source>
</evidence>
<dbReference type="GO" id="GO:0097510">
    <property type="term" value="P:base-excision repair, AP site formation via deaminated base removal"/>
    <property type="evidence" value="ECO:0007669"/>
    <property type="project" value="TreeGrafter"/>
</dbReference>
<keyword evidence="7 9" id="KW-0378">Hydrolase</keyword>
<keyword evidence="9" id="KW-0963">Cytoplasm</keyword>
<dbReference type="NCBIfam" id="NF003591">
    <property type="entry name" value="PRK05254.1-4"/>
    <property type="match status" value="1"/>
</dbReference>
<dbReference type="InterPro" id="IPR005122">
    <property type="entry name" value="Uracil-DNA_glycosylase-like"/>
</dbReference>
<dbReference type="Gene3D" id="3.40.470.10">
    <property type="entry name" value="Uracil-DNA glycosylase-like domain"/>
    <property type="match status" value="1"/>
</dbReference>
<sequence length="226" mass="25648">MKLSQYIEDPSWLEVLKDEFEAPYFKAMEETLQKAYAEETVYPPKKELFTALNLTPFSKVKVVIIGQDPYHGPGQAHGLSFSVKPGIKVPPSLVNIYKELVSDMDVKKPSNGDLEKWARQGVLLLNNQLTVLEGKPMSHKDIGWNEFTDKIIEVLNEKREHLVFVLWGSPAQKKAKAVSTKKHHIIKSVHPSPLSAHRGFLGSRPFSQTNTYLESKSIKPIDWKLD</sequence>
<comment type="similarity">
    <text evidence="3 9 10">Belongs to the uracil-DNA glycosylase (UDG) superfamily. UNG family.</text>
</comment>
<evidence type="ECO:0000256" key="8">
    <source>
        <dbReference type="ARBA" id="ARBA00023204"/>
    </source>
</evidence>
<gene>
    <name evidence="9" type="primary">ung</name>
    <name evidence="11" type="ORF">C0V70_01800</name>
</gene>
<reference evidence="11 12" key="1">
    <citation type="submission" date="2018-01" db="EMBL/GenBank/DDBJ databases">
        <title>Complete genome sequence of Bacteriovorax stolpii DSM12778.</title>
        <authorList>
            <person name="Tang B."/>
            <person name="Chang J."/>
        </authorList>
    </citation>
    <scope>NUCLEOTIDE SEQUENCE [LARGE SCALE GENOMIC DNA]</scope>
    <source>
        <strain evidence="11 12">DSM 12778</strain>
    </source>
</reference>
<evidence type="ECO:0000256" key="3">
    <source>
        <dbReference type="ARBA" id="ARBA00008184"/>
    </source>
</evidence>
<dbReference type="GO" id="GO:0004844">
    <property type="term" value="F:uracil DNA N-glycosylase activity"/>
    <property type="evidence" value="ECO:0007669"/>
    <property type="project" value="UniProtKB-UniRule"/>
</dbReference>
<comment type="catalytic activity">
    <reaction evidence="1 9 10">
        <text>Hydrolyzes single-stranded DNA or mismatched double-stranded DNA and polynucleotides, releasing free uracil.</text>
        <dbReference type="EC" id="3.2.2.27"/>
    </reaction>
</comment>
<dbReference type="PROSITE" id="PS00130">
    <property type="entry name" value="U_DNA_GLYCOSYLASE"/>
    <property type="match status" value="1"/>
</dbReference>
<dbReference type="HAMAP" id="MF_00148">
    <property type="entry name" value="UDG"/>
    <property type="match status" value="1"/>
</dbReference>
<evidence type="ECO:0000313" key="11">
    <source>
        <dbReference type="EMBL" id="AUN96858.1"/>
    </source>
</evidence>